<dbReference type="Proteomes" id="UP000267524">
    <property type="component" value="Unassembled WGS sequence"/>
</dbReference>
<comment type="caution">
    <text evidence="1">The sequence shown here is derived from an EMBL/GenBank/DDBJ whole genome shotgun (WGS) entry which is preliminary data.</text>
</comment>
<dbReference type="EMBL" id="QWIV01000013">
    <property type="protein sequence ID" value="RMZ59714.1"/>
    <property type="molecule type" value="Genomic_DNA"/>
</dbReference>
<evidence type="ECO:0000313" key="2">
    <source>
        <dbReference type="Proteomes" id="UP000267524"/>
    </source>
</evidence>
<evidence type="ECO:0008006" key="3">
    <source>
        <dbReference type="Google" id="ProtNLM"/>
    </source>
</evidence>
<dbReference type="AlphaFoldDB" id="A0A3M7LCD3"/>
<name>A0A3M7LCD3_9FLAO</name>
<gene>
    <name evidence="1" type="ORF">D1632_08815</name>
</gene>
<organism evidence="1 2">
    <name type="scientific">Chryseobacterium nematophagum</name>
    <dbReference type="NCBI Taxonomy" id="2305228"/>
    <lineage>
        <taxon>Bacteria</taxon>
        <taxon>Pseudomonadati</taxon>
        <taxon>Bacteroidota</taxon>
        <taxon>Flavobacteriia</taxon>
        <taxon>Flavobacteriales</taxon>
        <taxon>Weeksellaceae</taxon>
        <taxon>Chryseobacterium group</taxon>
        <taxon>Chryseobacterium</taxon>
    </lineage>
</organism>
<evidence type="ECO:0000313" key="1">
    <source>
        <dbReference type="EMBL" id="RMZ59714.1"/>
    </source>
</evidence>
<reference evidence="1 2" key="1">
    <citation type="submission" date="2018-08" db="EMBL/GenBank/DDBJ databases">
        <title>Chryseobacterium nematophagum: a novel matrix digesting pathogen of nematodes.</title>
        <authorList>
            <person name="Page A."/>
            <person name="Roberts M."/>
            <person name="Felix M.-A."/>
            <person name="Weir W."/>
        </authorList>
    </citation>
    <scope>NUCLEOTIDE SEQUENCE [LARGE SCALE GENOMIC DNA]</scope>
    <source>
        <strain evidence="1 2">JUb275</strain>
    </source>
</reference>
<sequence>MALSSFNAIFSQNAESLRNLPDMIPPSPSVNNLMKFEEVPVSNYTGVPDISIPIVSLSSGLKDVPMSVGIQYHIYNAKPEDKAGEVGLGWSLMAGGTISRTVMGSPDEKITSNGLASGVKIGIYLDETTNQHAYKNYFHTIINDPNQANQSVNTNKYIFEAYYKNRFDTQYDLYQYNFFNYTGRFVVKKNGNLLNVVKLDKNNLKIDVIYQPTTFEPTAFKITDDKGNIYIFDIVETSSLSTFGSSQDYENTGYTNSTASAVTFNSAFHLSKVQNFDGQNFLLFKYNNPVSIFSSETNDFSTVFSDPDSNSTAIQFNKSSIPRKREVNTSTITTNVRKLIEIELVGQGKINFDYELGREDTNYSGGDNATKLTKLKNIRVVSHDGKYNEKYNLNYTYREGNYKRLFLTSIDKTYFANSSYTLDYNHTFDYYPSFSGSVDEWELYKCLPDFGCGILPNPKASIPCGFDMLKSITYPTKGKAEFNYESNTYTYAPQVLDFDKNEMNWNTICTEVEFNRFSFTDKKYAFTTLKNGTNAKVFNYTGDINPYAWTIRVLRKEGANYIEVGSSGTAFQQNGSGAPTEFELINLAPGQYYFELTTQTIGINPQFIAQFRTEYREKNDNNLQYLLGAGVRIGSIKYYNQSSIPERTIGYDYKDINDSKKSSGSLIFPIPVKEYDEVYKALLEYPVNLGQVGTELFQTDILRKSKYNFVQTQKTKGGDIGYQYVTVSETGKGKTVYQYTSPIDHPLLTVPPMLPPFYTVPNNDFERGNILNKKIYDATNTLLNEDVYQYTYTPFNEKTGGTIRANLHSVVGEYLYGGKYTSYEDFVADNKGVRAYLTPDVQGFLTYYANEEMFGTALLSQQKSIQYYPNNKKTTAITDYAYNSRDYPLKQTVTAADGSIIETNYQYAHEKNKQNLINANMINFPLETSVIRKQNTSDPGKVMAKTETKYDNSSDRFPTSEISYDLSTSASYEELKYTQFDNRANLVKYNTRANFITNIFWGYDQTKPVIKVEGSIIRGNYENLLNEIIDWSSKDNNPSAYNLTPEITESTLLAKLDEFRTLYSSADLKITTYTYDPLVGVTTVTSPSGIRQTYIYSKSNRLEKIVDGNGKVLKEFKYNYKN</sequence>
<proteinExistence type="predicted"/>
<accession>A0A3M7LCD3</accession>
<keyword evidence="2" id="KW-1185">Reference proteome</keyword>
<protein>
    <recommendedName>
        <fullName evidence="3">RHS repeat protein</fullName>
    </recommendedName>
</protein>